<proteinExistence type="predicted"/>
<dbReference type="Proteomes" id="UP000320055">
    <property type="component" value="Unassembled WGS sequence"/>
</dbReference>
<dbReference type="AlphaFoldDB" id="A0A563VYB6"/>
<protein>
    <submittedName>
        <fullName evidence="1">Uncharacterized protein</fullName>
    </submittedName>
</protein>
<gene>
    <name evidence="1" type="ORF">H1P_4460001</name>
</gene>
<evidence type="ECO:0000313" key="1">
    <source>
        <dbReference type="EMBL" id="VEP16410.1"/>
    </source>
</evidence>
<dbReference type="EMBL" id="CAACVJ010000386">
    <property type="protein sequence ID" value="VEP16410.1"/>
    <property type="molecule type" value="Genomic_DNA"/>
</dbReference>
<evidence type="ECO:0000313" key="2">
    <source>
        <dbReference type="Proteomes" id="UP000320055"/>
    </source>
</evidence>
<sequence length="89" mass="10270">MAVEKILNLLDEKVTELPFVDKSTVKMSTDHIVTGSPSSRSNTGMVNLRLDERWKKNMIFRDKLIISGLTLPLLYSYKYFNFKSLQNIS</sequence>
<name>A0A563VYB6_9CYAN</name>
<accession>A0A563VYB6</accession>
<keyword evidence="2" id="KW-1185">Reference proteome</keyword>
<organism evidence="1 2">
    <name type="scientific">Hyella patelloides LEGE 07179</name>
    <dbReference type="NCBI Taxonomy" id="945734"/>
    <lineage>
        <taxon>Bacteria</taxon>
        <taxon>Bacillati</taxon>
        <taxon>Cyanobacteriota</taxon>
        <taxon>Cyanophyceae</taxon>
        <taxon>Pleurocapsales</taxon>
        <taxon>Hyellaceae</taxon>
        <taxon>Hyella</taxon>
    </lineage>
</organism>
<reference evidence="1 2" key="1">
    <citation type="submission" date="2019-01" db="EMBL/GenBank/DDBJ databases">
        <authorList>
            <person name="Brito A."/>
        </authorList>
    </citation>
    <scope>NUCLEOTIDE SEQUENCE [LARGE SCALE GENOMIC DNA]</scope>
    <source>
        <strain evidence="1">1</strain>
    </source>
</reference>